<proteinExistence type="inferred from homology"/>
<dbReference type="AlphaFoldDB" id="A0A1H7WHP7"/>
<dbReference type="GO" id="GO:0016491">
    <property type="term" value="F:oxidoreductase activity"/>
    <property type="evidence" value="ECO:0007669"/>
    <property type="project" value="UniProtKB-KW"/>
</dbReference>
<reference evidence="4" key="1">
    <citation type="submission" date="2016-10" db="EMBL/GenBank/DDBJ databases">
        <authorList>
            <person name="Varghese N."/>
            <person name="Submissions S."/>
        </authorList>
    </citation>
    <scope>NUCLEOTIDE SEQUENCE [LARGE SCALE GENOMIC DNA]</scope>
    <source>
        <strain evidence="4">DSM 44675</strain>
    </source>
</reference>
<evidence type="ECO:0000256" key="1">
    <source>
        <dbReference type="ARBA" id="ARBA00006484"/>
    </source>
</evidence>
<dbReference type="PRINTS" id="PR00081">
    <property type="entry name" value="GDHRDH"/>
</dbReference>
<protein>
    <recommendedName>
        <fullName evidence="5">Short-chain dehydrogenase</fullName>
    </recommendedName>
</protein>
<organism evidence="3 4">
    <name type="scientific">Rhodococcus maanshanensis</name>
    <dbReference type="NCBI Taxonomy" id="183556"/>
    <lineage>
        <taxon>Bacteria</taxon>
        <taxon>Bacillati</taxon>
        <taxon>Actinomycetota</taxon>
        <taxon>Actinomycetes</taxon>
        <taxon>Mycobacteriales</taxon>
        <taxon>Nocardiaceae</taxon>
        <taxon>Rhodococcus</taxon>
    </lineage>
</organism>
<keyword evidence="2" id="KW-0560">Oxidoreductase</keyword>
<name>A0A1H7WHP7_9NOCA</name>
<dbReference type="PANTHER" id="PTHR43899:SF13">
    <property type="entry name" value="RH59310P"/>
    <property type="match status" value="1"/>
</dbReference>
<dbReference type="Gene3D" id="3.40.50.720">
    <property type="entry name" value="NAD(P)-binding Rossmann-like Domain"/>
    <property type="match status" value="1"/>
</dbReference>
<keyword evidence="4" id="KW-1185">Reference proteome</keyword>
<sequence>MIDKSQYGPWAVIAGGSEGVGSAFAHELAAAGIHLVLIARKPGPLEETADKVRAVGVQVRTLSLDLLVPDALDRIRAVTDDLEVGLLIFNAGANSYGHEFVESDLQKVQGVIDLNVTSQLQLTHHFGAKMKARGRGGIVLLGSMSGYLGAEQQSIYSAAKAFSRVFAEGLWLELKPFGVNVLELVLGVTRTPAMARAGLNFDIPGMLVAEPEDVAREGLEHLADGPVWVAGGNYPAVVKRAGFPRDKIVQGAADGMRKLLGRT</sequence>
<evidence type="ECO:0000313" key="4">
    <source>
        <dbReference type="Proteomes" id="UP000198677"/>
    </source>
</evidence>
<dbReference type="EMBL" id="FOAW01000027">
    <property type="protein sequence ID" value="SEM21023.1"/>
    <property type="molecule type" value="Genomic_DNA"/>
</dbReference>
<dbReference type="Proteomes" id="UP000198677">
    <property type="component" value="Unassembled WGS sequence"/>
</dbReference>
<dbReference type="PANTHER" id="PTHR43899">
    <property type="entry name" value="RH59310P"/>
    <property type="match status" value="1"/>
</dbReference>
<dbReference type="SUPFAM" id="SSF51735">
    <property type="entry name" value="NAD(P)-binding Rossmann-fold domains"/>
    <property type="match status" value="1"/>
</dbReference>
<evidence type="ECO:0000313" key="3">
    <source>
        <dbReference type="EMBL" id="SEM21023.1"/>
    </source>
</evidence>
<dbReference type="OrthoDB" id="9797538at2"/>
<dbReference type="PIRSF" id="PIRSF000126">
    <property type="entry name" value="11-beta-HSD1"/>
    <property type="match status" value="1"/>
</dbReference>
<evidence type="ECO:0008006" key="5">
    <source>
        <dbReference type="Google" id="ProtNLM"/>
    </source>
</evidence>
<dbReference type="InterPro" id="IPR002347">
    <property type="entry name" value="SDR_fam"/>
</dbReference>
<dbReference type="RefSeq" id="WP_072750846.1">
    <property type="nucleotide sequence ID" value="NZ_FOAW01000027.1"/>
</dbReference>
<gene>
    <name evidence="3" type="ORF">SAMN05444583_1279</name>
</gene>
<comment type="similarity">
    <text evidence="1">Belongs to the short-chain dehydrogenases/reductases (SDR) family.</text>
</comment>
<evidence type="ECO:0000256" key="2">
    <source>
        <dbReference type="ARBA" id="ARBA00023002"/>
    </source>
</evidence>
<accession>A0A1H7WHP7</accession>
<dbReference type="InterPro" id="IPR051019">
    <property type="entry name" value="VLCFA-Steroid_DH"/>
</dbReference>
<dbReference type="InterPro" id="IPR036291">
    <property type="entry name" value="NAD(P)-bd_dom_sf"/>
</dbReference>
<dbReference type="Pfam" id="PF00106">
    <property type="entry name" value="adh_short"/>
    <property type="match status" value="1"/>
</dbReference>